<keyword evidence="2" id="KW-1185">Reference proteome</keyword>
<accession>A0ABS9UUS9</accession>
<dbReference type="EMBL" id="JAKZGS010000031">
    <property type="protein sequence ID" value="MCH7400179.1"/>
    <property type="molecule type" value="Genomic_DNA"/>
</dbReference>
<comment type="caution">
    <text evidence="1">The sequence shown here is derived from an EMBL/GenBank/DDBJ whole genome shotgun (WGS) entry which is preliminary data.</text>
</comment>
<reference evidence="1" key="1">
    <citation type="submission" date="2022-03" db="EMBL/GenBank/DDBJ databases">
        <title>De novo assembled genomes of Belliella spp. (Cyclobacteriaceae) strains.</title>
        <authorList>
            <person name="Szabo A."/>
            <person name="Korponai K."/>
            <person name="Felfoldi T."/>
        </authorList>
    </citation>
    <scope>NUCLEOTIDE SEQUENCE</scope>
    <source>
        <strain evidence="1">DSM 107340</strain>
    </source>
</reference>
<dbReference type="RefSeq" id="WP_241276670.1">
    <property type="nucleotide sequence ID" value="NZ_JAKZGS010000031.1"/>
</dbReference>
<evidence type="ECO:0000313" key="1">
    <source>
        <dbReference type="EMBL" id="MCH7400179.1"/>
    </source>
</evidence>
<protein>
    <submittedName>
        <fullName evidence="1">Uncharacterized protein</fullName>
    </submittedName>
</protein>
<dbReference type="Proteomes" id="UP001165488">
    <property type="component" value="Unassembled WGS sequence"/>
</dbReference>
<proteinExistence type="predicted"/>
<sequence>MGKNSYSGHLVILKTDRNVVDAPQALFVETKFLNDIATELRNYAAGVGYNVNTLGNQFFKDMAWGGLDETDVFEALPLSERNRIKNRIGAELYNKNYYGTLPRGIKACE</sequence>
<name>A0ABS9UUS9_9BACT</name>
<evidence type="ECO:0000313" key="2">
    <source>
        <dbReference type="Proteomes" id="UP001165488"/>
    </source>
</evidence>
<gene>
    <name evidence="1" type="ORF">MM236_19455</name>
</gene>
<organism evidence="1 2">
    <name type="scientific">Belliella calami</name>
    <dbReference type="NCBI Taxonomy" id="2923436"/>
    <lineage>
        <taxon>Bacteria</taxon>
        <taxon>Pseudomonadati</taxon>
        <taxon>Bacteroidota</taxon>
        <taxon>Cytophagia</taxon>
        <taxon>Cytophagales</taxon>
        <taxon>Cyclobacteriaceae</taxon>
        <taxon>Belliella</taxon>
    </lineage>
</organism>